<keyword evidence="4" id="KW-1185">Reference proteome</keyword>
<evidence type="ECO:0000256" key="2">
    <source>
        <dbReference type="SAM" id="Phobius"/>
    </source>
</evidence>
<keyword evidence="2" id="KW-0812">Transmembrane</keyword>
<comment type="caution">
    <text evidence="3">The sequence shown here is derived from an EMBL/GenBank/DDBJ whole genome shotgun (WGS) entry which is preliminary data.</text>
</comment>
<dbReference type="EMBL" id="AVBF01000013">
    <property type="protein sequence ID" value="KGP73463.1"/>
    <property type="molecule type" value="Genomic_DNA"/>
</dbReference>
<feature type="transmembrane region" description="Helical" evidence="2">
    <location>
        <begin position="7"/>
        <end position="27"/>
    </location>
</feature>
<gene>
    <name evidence="3" type="ORF">N782_05105</name>
</gene>
<proteinExistence type="predicted"/>
<evidence type="ECO:0000256" key="1">
    <source>
        <dbReference type="SAM" id="Coils"/>
    </source>
</evidence>
<organism evidence="3 4">
    <name type="scientific">Pontibacillus yanchengensis Y32</name>
    <dbReference type="NCBI Taxonomy" id="1385514"/>
    <lineage>
        <taxon>Bacteria</taxon>
        <taxon>Bacillati</taxon>
        <taxon>Bacillota</taxon>
        <taxon>Bacilli</taxon>
        <taxon>Bacillales</taxon>
        <taxon>Bacillaceae</taxon>
        <taxon>Pontibacillus</taxon>
    </lineage>
</organism>
<accession>A0A0A2TGA7</accession>
<name>A0A0A2TGA7_9BACI</name>
<reference evidence="3 4" key="1">
    <citation type="journal article" date="2015" name="Stand. Genomic Sci.">
        <title>High quality draft genome sequence of the moderately halophilic bacterium Pontibacillus yanchengensis Y32(T) and comparison among Pontibacillus genomes.</title>
        <authorList>
            <person name="Huang J."/>
            <person name="Qiao Z.X."/>
            <person name="Tang J.W."/>
            <person name="Wang G."/>
        </authorList>
    </citation>
    <scope>NUCLEOTIDE SEQUENCE [LARGE SCALE GENOMIC DNA]</scope>
    <source>
        <strain evidence="3 4">Y32</strain>
    </source>
</reference>
<dbReference type="AlphaFoldDB" id="A0A0A2TGA7"/>
<keyword evidence="2" id="KW-0472">Membrane</keyword>
<evidence type="ECO:0000313" key="3">
    <source>
        <dbReference type="EMBL" id="KGP73463.1"/>
    </source>
</evidence>
<sequence length="138" mass="16129">MKVKSYLLILIVFMIIASILFSVYSHYNNKAEQEIVNSLKIHIDSLDELQSRIEKINDNKLNKEEISLASTLLTKQSYMIGAQLANYDKEKHQFYHNLYDKYIRKFKPAYSNGDIGKSKGIIEEYKKGVENFLKDIEN</sequence>
<keyword evidence="2" id="KW-1133">Transmembrane helix</keyword>
<evidence type="ECO:0000313" key="4">
    <source>
        <dbReference type="Proteomes" id="UP000030147"/>
    </source>
</evidence>
<feature type="coiled-coil region" evidence="1">
    <location>
        <begin position="39"/>
        <end position="66"/>
    </location>
</feature>
<keyword evidence="1" id="KW-0175">Coiled coil</keyword>
<protein>
    <submittedName>
        <fullName evidence="3">Uncharacterized protein</fullName>
    </submittedName>
</protein>
<dbReference type="Proteomes" id="UP000030147">
    <property type="component" value="Unassembled WGS sequence"/>
</dbReference>